<dbReference type="Pfam" id="PF03872">
    <property type="entry name" value="RseA_N"/>
    <property type="match status" value="1"/>
</dbReference>
<organism evidence="3 4">
    <name type="scientific">Marinomonas sargassi</name>
    <dbReference type="NCBI Taxonomy" id="2984494"/>
    <lineage>
        <taxon>Bacteria</taxon>
        <taxon>Pseudomonadati</taxon>
        <taxon>Pseudomonadota</taxon>
        <taxon>Gammaproteobacteria</taxon>
        <taxon>Oceanospirillales</taxon>
        <taxon>Oceanospirillaceae</taxon>
        <taxon>Marinomonas</taxon>
    </lineage>
</organism>
<accession>A0ABT2YVJ0</accession>
<dbReference type="InterPro" id="IPR036147">
    <property type="entry name" value="Anti-sigma_E_RseA_N_sf"/>
</dbReference>
<keyword evidence="1" id="KW-0472">Membrane</keyword>
<dbReference type="EMBL" id="JAOVZB010000006">
    <property type="protein sequence ID" value="MCV2403922.1"/>
    <property type="molecule type" value="Genomic_DNA"/>
</dbReference>
<evidence type="ECO:0000256" key="1">
    <source>
        <dbReference type="SAM" id="Phobius"/>
    </source>
</evidence>
<evidence type="ECO:0000313" key="3">
    <source>
        <dbReference type="EMBL" id="MCV2403922.1"/>
    </source>
</evidence>
<dbReference type="CDD" id="cd16328">
    <property type="entry name" value="RseA_N"/>
    <property type="match status" value="1"/>
</dbReference>
<dbReference type="Gene3D" id="1.10.10.880">
    <property type="entry name" value="Anti sigma-E protein RseA, N-terminal domain"/>
    <property type="match status" value="1"/>
</dbReference>
<reference evidence="3 4" key="1">
    <citation type="submission" date="2022-10" db="EMBL/GenBank/DDBJ databases">
        <title>Marinomonas transparenta sp. nov. and Marinomonas sargassi sp. nov., isolated from marine alga (Sargassum natans (L.) Gaillon).</title>
        <authorList>
            <person name="Wang Y."/>
        </authorList>
    </citation>
    <scope>NUCLEOTIDE SEQUENCE [LARGE SCALE GENOMIC DNA]</scope>
    <source>
        <strain evidence="3 4">C2222</strain>
    </source>
</reference>
<dbReference type="SUPFAM" id="SSF89069">
    <property type="entry name" value="N-terminal, cytoplasmic domain of anti-sigmaE factor RseA"/>
    <property type="match status" value="1"/>
</dbReference>
<feature type="domain" description="Anti sigma-E protein RseA N-terminal" evidence="2">
    <location>
        <begin position="13"/>
        <end position="84"/>
    </location>
</feature>
<keyword evidence="4" id="KW-1185">Reference proteome</keyword>
<sequence>MTTHNTPKELSSSLSAMFDGEATDKDIELLLSADSLKLHEQLENYQLVRSALQGETPSTLVSDASFFNRVTQAIDAEQAAKQENIETDNVNVVPISAVKQSGNNSKDMSLKTIFSSLAIAASVSFVVIFGGNTLFSPVEEGIGITNVVGADSVDSLEEPISLAELELQDAMPADNIRLQHYLRQHAEQSTMNVGQGMMPMARVVSYPIEE</sequence>
<proteinExistence type="predicted"/>
<dbReference type="PANTHER" id="PTHR38104:SF1">
    <property type="entry name" value="ANTI-SIGMA-E FACTOR RSEA"/>
    <property type="match status" value="1"/>
</dbReference>
<gene>
    <name evidence="3" type="ORF">OFY17_13705</name>
</gene>
<dbReference type="InterPro" id="IPR005572">
    <property type="entry name" value="Anti-sigma_E_RseA_N"/>
</dbReference>
<evidence type="ECO:0000259" key="2">
    <source>
        <dbReference type="Pfam" id="PF03872"/>
    </source>
</evidence>
<dbReference type="PANTHER" id="PTHR38104">
    <property type="match status" value="1"/>
</dbReference>
<protein>
    <submittedName>
        <fullName evidence="3">Sigma-E factor negative regulatory protein</fullName>
    </submittedName>
</protein>
<dbReference type="InterPro" id="IPR052383">
    <property type="entry name" value="Anti-sigma-E_RseA-like"/>
</dbReference>
<evidence type="ECO:0000313" key="4">
    <source>
        <dbReference type="Proteomes" id="UP001209713"/>
    </source>
</evidence>
<name>A0ABT2YVJ0_9GAMM</name>
<feature type="transmembrane region" description="Helical" evidence="1">
    <location>
        <begin position="113"/>
        <end position="135"/>
    </location>
</feature>
<dbReference type="RefSeq" id="WP_263531303.1">
    <property type="nucleotide sequence ID" value="NZ_JAOVZB010000006.1"/>
</dbReference>
<keyword evidence="1" id="KW-1133">Transmembrane helix</keyword>
<dbReference type="Proteomes" id="UP001209713">
    <property type="component" value="Unassembled WGS sequence"/>
</dbReference>
<comment type="caution">
    <text evidence="3">The sequence shown here is derived from an EMBL/GenBank/DDBJ whole genome shotgun (WGS) entry which is preliminary data.</text>
</comment>
<keyword evidence="1" id="KW-0812">Transmembrane</keyword>